<dbReference type="PROSITE" id="PS00211">
    <property type="entry name" value="ABC_TRANSPORTER_1"/>
    <property type="match status" value="1"/>
</dbReference>
<reference evidence="6 7" key="1">
    <citation type="submission" date="2019-04" db="EMBL/GenBank/DDBJ databases">
        <title>Cohnella sp. nov. isolated from preserved vegetables.</title>
        <authorList>
            <person name="Lin S.-Y."/>
            <person name="Hung M.-H."/>
            <person name="Young C.-C."/>
        </authorList>
    </citation>
    <scope>NUCLEOTIDE SEQUENCE [LARGE SCALE GENOMIC DNA]</scope>
    <source>
        <strain evidence="6 7">CC-MHH1044</strain>
    </source>
</reference>
<dbReference type="SUPFAM" id="SSF52540">
    <property type="entry name" value="P-loop containing nucleoside triphosphate hydrolases"/>
    <property type="match status" value="1"/>
</dbReference>
<dbReference type="Pfam" id="PF00005">
    <property type="entry name" value="ABC_tran"/>
    <property type="match status" value="1"/>
</dbReference>
<evidence type="ECO:0000256" key="4">
    <source>
        <dbReference type="ARBA" id="ARBA00022840"/>
    </source>
</evidence>
<evidence type="ECO:0000256" key="3">
    <source>
        <dbReference type="ARBA" id="ARBA00022741"/>
    </source>
</evidence>
<dbReference type="EMBL" id="SSOB01000034">
    <property type="protein sequence ID" value="THF75120.1"/>
    <property type="molecule type" value="Genomic_DNA"/>
</dbReference>
<dbReference type="Pfam" id="PF13732">
    <property type="entry name" value="DrrA1-3_C"/>
    <property type="match status" value="1"/>
</dbReference>
<dbReference type="InterPro" id="IPR003593">
    <property type="entry name" value="AAA+_ATPase"/>
</dbReference>
<dbReference type="GO" id="GO:0005524">
    <property type="term" value="F:ATP binding"/>
    <property type="evidence" value="ECO:0007669"/>
    <property type="project" value="UniProtKB-KW"/>
</dbReference>
<feature type="domain" description="ABC transporter" evidence="5">
    <location>
        <begin position="5"/>
        <end position="235"/>
    </location>
</feature>
<name>A0A4V3WE72_9BACL</name>
<dbReference type="OrthoDB" id="9804819at2"/>
<accession>A0A4V3WE72</accession>
<dbReference type="PANTHER" id="PTHR42711">
    <property type="entry name" value="ABC TRANSPORTER ATP-BINDING PROTEIN"/>
    <property type="match status" value="1"/>
</dbReference>
<dbReference type="InterPro" id="IPR017871">
    <property type="entry name" value="ABC_transporter-like_CS"/>
</dbReference>
<dbReference type="InterPro" id="IPR003439">
    <property type="entry name" value="ABC_transporter-like_ATP-bd"/>
</dbReference>
<protein>
    <submittedName>
        <fullName evidence="6">ABC transporter ATP-binding protein</fullName>
    </submittedName>
</protein>
<evidence type="ECO:0000256" key="2">
    <source>
        <dbReference type="ARBA" id="ARBA00022448"/>
    </source>
</evidence>
<evidence type="ECO:0000259" key="5">
    <source>
        <dbReference type="PROSITE" id="PS50893"/>
    </source>
</evidence>
<dbReference type="Proteomes" id="UP000310636">
    <property type="component" value="Unassembled WGS sequence"/>
</dbReference>
<dbReference type="InterPro" id="IPR050763">
    <property type="entry name" value="ABC_transporter_ATP-binding"/>
</dbReference>
<comment type="caution">
    <text evidence="6">The sequence shown here is derived from an EMBL/GenBank/DDBJ whole genome shotgun (WGS) entry which is preliminary data.</text>
</comment>
<dbReference type="InterPro" id="IPR025302">
    <property type="entry name" value="DrrA1/2-like_C"/>
</dbReference>
<dbReference type="PANTHER" id="PTHR42711:SF5">
    <property type="entry name" value="ABC TRANSPORTER ATP-BINDING PROTEIN NATA"/>
    <property type="match status" value="1"/>
</dbReference>
<dbReference type="InterPro" id="IPR027417">
    <property type="entry name" value="P-loop_NTPase"/>
</dbReference>
<sequence length="308" mass="33867">MSLAIEVKGLAKSYGNKTALSGIGFEVGAGSCFGLLGPNGAGKSTTMKILSGLLESDRGTVRLFGKEQRTAADDIKRIVGYVPQSITLYEKLSAYDNLVFFGEMYGVSGAELKRRIADVLERVGLADRAKEAVDRFSGGMKRRINIAAALLHRPKLLIMDEPTVGIDPQSRNHIFEMIRSLRQEGVTVLYSTHYMEEVENLCDRLAIVDRGEVIADGSLGEVLDRFGTKAVYLELEGGREAPKLPGYGEVEPKERGWLLRTDTPLESLAAWAEACKRSRLEAKRLEIVRPSLEDVFLKLTGTTLRDDG</sequence>
<dbReference type="PROSITE" id="PS50893">
    <property type="entry name" value="ABC_TRANSPORTER_2"/>
    <property type="match status" value="1"/>
</dbReference>
<organism evidence="6 7">
    <name type="scientific">Cohnella fermenti</name>
    <dbReference type="NCBI Taxonomy" id="2565925"/>
    <lineage>
        <taxon>Bacteria</taxon>
        <taxon>Bacillati</taxon>
        <taxon>Bacillota</taxon>
        <taxon>Bacilli</taxon>
        <taxon>Bacillales</taxon>
        <taxon>Paenibacillaceae</taxon>
        <taxon>Cohnella</taxon>
    </lineage>
</organism>
<dbReference type="Gene3D" id="3.40.50.300">
    <property type="entry name" value="P-loop containing nucleotide triphosphate hydrolases"/>
    <property type="match status" value="1"/>
</dbReference>
<evidence type="ECO:0000313" key="6">
    <source>
        <dbReference type="EMBL" id="THF75120.1"/>
    </source>
</evidence>
<keyword evidence="7" id="KW-1185">Reference proteome</keyword>
<evidence type="ECO:0000313" key="7">
    <source>
        <dbReference type="Proteomes" id="UP000310636"/>
    </source>
</evidence>
<keyword evidence="3" id="KW-0547">Nucleotide-binding</keyword>
<evidence type="ECO:0000256" key="1">
    <source>
        <dbReference type="ARBA" id="ARBA00005417"/>
    </source>
</evidence>
<dbReference type="RefSeq" id="WP_136372132.1">
    <property type="nucleotide sequence ID" value="NZ_SSOB01000034.1"/>
</dbReference>
<keyword evidence="2" id="KW-0813">Transport</keyword>
<proteinExistence type="inferred from homology"/>
<dbReference type="SMART" id="SM00382">
    <property type="entry name" value="AAA"/>
    <property type="match status" value="1"/>
</dbReference>
<comment type="similarity">
    <text evidence="1">Belongs to the ABC transporter superfamily.</text>
</comment>
<dbReference type="GO" id="GO:0016887">
    <property type="term" value="F:ATP hydrolysis activity"/>
    <property type="evidence" value="ECO:0007669"/>
    <property type="project" value="InterPro"/>
</dbReference>
<keyword evidence="4 6" id="KW-0067">ATP-binding</keyword>
<gene>
    <name evidence="6" type="ORF">E6C55_22820</name>
</gene>
<dbReference type="AlphaFoldDB" id="A0A4V3WE72"/>